<feature type="transmembrane region" description="Helical" evidence="1">
    <location>
        <begin position="190"/>
        <end position="210"/>
    </location>
</feature>
<evidence type="ECO:0000259" key="2">
    <source>
        <dbReference type="Pfam" id="PF13240"/>
    </source>
</evidence>
<protein>
    <submittedName>
        <fullName evidence="3">DUF2628 domain-containing protein</fullName>
    </submittedName>
</protein>
<evidence type="ECO:0000256" key="1">
    <source>
        <dbReference type="SAM" id="Phobius"/>
    </source>
</evidence>
<proteinExistence type="predicted"/>
<keyword evidence="4" id="KW-1185">Reference proteome</keyword>
<dbReference type="Pfam" id="PF10947">
    <property type="entry name" value="DUF2628"/>
    <property type="match status" value="1"/>
</dbReference>
<reference evidence="3 4" key="1">
    <citation type="submission" date="2018-12" db="EMBL/GenBank/DDBJ databases">
        <authorList>
            <person name="Sun L."/>
            <person name="Chen Z."/>
        </authorList>
    </citation>
    <scope>NUCLEOTIDE SEQUENCE [LARGE SCALE GENOMIC DNA]</scope>
    <source>
        <strain evidence="3 4">DSM 15890</strain>
    </source>
</reference>
<organism evidence="3 4">
    <name type="scientific">Paenibacillus anaericanus</name>
    <dbReference type="NCBI Taxonomy" id="170367"/>
    <lineage>
        <taxon>Bacteria</taxon>
        <taxon>Bacillati</taxon>
        <taxon>Bacillota</taxon>
        <taxon>Bacilli</taxon>
        <taxon>Bacillales</taxon>
        <taxon>Paenibacillaceae</taxon>
        <taxon>Paenibacillus</taxon>
    </lineage>
</organism>
<dbReference type="EMBL" id="RZNY01000013">
    <property type="protein sequence ID" value="RUT45137.1"/>
    <property type="molecule type" value="Genomic_DNA"/>
</dbReference>
<keyword evidence="1" id="KW-1133">Transmembrane helix</keyword>
<feature type="domain" description="Zinc-ribbon" evidence="2">
    <location>
        <begin position="6"/>
        <end position="27"/>
    </location>
</feature>
<comment type="caution">
    <text evidence="3">The sequence shown here is derived from an EMBL/GenBank/DDBJ whole genome shotgun (WGS) entry which is preliminary data.</text>
</comment>
<dbReference type="OrthoDB" id="6691119at2"/>
<sequence length="226" mass="25926">MEVIMYCYNCGTLIYEDDKFCVKCGSPKEARHEVNIPPTAILRSSRHTNSPQNEPMSDDYSGDLELFVGPQADVYARKWKQGSRWNWPAFLFGGYWMLYRGMYLYLLIYLISEALILNIVGSLFPRFSFSAAMVIVMLLTNLVIKIGLTVVANTIYLHHARRKINAIQERYRNDTETADAKIVLAGETSLYIPIALAVLPILIAFVYGLYSFLHMYNQINQDFPLK</sequence>
<gene>
    <name evidence="3" type="ORF">EJP82_15745</name>
</gene>
<dbReference type="InterPro" id="IPR026870">
    <property type="entry name" value="Zinc_ribbon_dom"/>
</dbReference>
<dbReference type="Pfam" id="PF13240">
    <property type="entry name" value="Zn_Ribbon_1"/>
    <property type="match status" value="1"/>
</dbReference>
<keyword evidence="1" id="KW-0472">Membrane</keyword>
<dbReference type="InterPro" id="IPR024399">
    <property type="entry name" value="DUF2628"/>
</dbReference>
<keyword evidence="1" id="KW-0812">Transmembrane</keyword>
<feature type="transmembrane region" description="Helical" evidence="1">
    <location>
        <begin position="103"/>
        <end position="124"/>
    </location>
</feature>
<dbReference type="Proteomes" id="UP000279446">
    <property type="component" value="Unassembled WGS sequence"/>
</dbReference>
<evidence type="ECO:0000313" key="4">
    <source>
        <dbReference type="Proteomes" id="UP000279446"/>
    </source>
</evidence>
<name>A0A3S1BQK1_9BACL</name>
<dbReference type="AlphaFoldDB" id="A0A3S1BQK1"/>
<evidence type="ECO:0000313" key="3">
    <source>
        <dbReference type="EMBL" id="RUT45137.1"/>
    </source>
</evidence>
<feature type="transmembrane region" description="Helical" evidence="1">
    <location>
        <begin position="130"/>
        <end position="156"/>
    </location>
</feature>
<accession>A0A3S1BQK1</accession>